<comment type="similarity">
    <text evidence="3">Belongs to the C-glycoside deglycosidase beta subunit family.</text>
</comment>
<keyword evidence="2" id="KW-0119">Carbohydrate metabolism</keyword>
<feature type="domain" description="C-glycoside deglycosidase beta subunit" evidence="5">
    <location>
        <begin position="2"/>
        <end position="113"/>
    </location>
</feature>
<dbReference type="InterPro" id="IPR045959">
    <property type="entry name" value="CGDB"/>
</dbReference>
<evidence type="ECO:0000313" key="6">
    <source>
        <dbReference type="EMBL" id="PWW05739.1"/>
    </source>
</evidence>
<evidence type="ECO:0000256" key="2">
    <source>
        <dbReference type="ARBA" id="ARBA00023277"/>
    </source>
</evidence>
<dbReference type="EMBL" id="QGTQ01000004">
    <property type="protein sequence ID" value="PWW05739.1"/>
    <property type="molecule type" value="Genomic_DNA"/>
</dbReference>
<dbReference type="Pfam" id="PF19906">
    <property type="entry name" value="CGDB"/>
    <property type="match status" value="1"/>
</dbReference>
<comment type="caution">
    <text evidence="6">The sequence shown here is derived from an EMBL/GenBank/DDBJ whole genome shotgun (WGS) entry which is preliminary data.</text>
</comment>
<reference evidence="6 7" key="1">
    <citation type="submission" date="2018-05" db="EMBL/GenBank/DDBJ databases">
        <title>Genomic Encyclopedia of Type Strains, Phase III (KMG-III): the genomes of soil and plant-associated and newly described type strains.</title>
        <authorList>
            <person name="Whitman W."/>
        </authorList>
    </citation>
    <scope>NUCLEOTIDE SEQUENCE [LARGE SCALE GENOMIC DNA]</scope>
    <source>
        <strain evidence="6 7">CECT 5696</strain>
    </source>
</reference>
<proteinExistence type="inferred from homology"/>
<protein>
    <recommendedName>
        <fullName evidence="4">C-deglycosylation enzyme beta subunit</fullName>
    </recommendedName>
</protein>
<evidence type="ECO:0000256" key="4">
    <source>
        <dbReference type="ARBA" id="ARBA00047208"/>
    </source>
</evidence>
<dbReference type="AlphaFoldDB" id="A0A2V2Z5I0"/>
<gene>
    <name evidence="6" type="ORF">DFQ01_104301</name>
</gene>
<dbReference type="Proteomes" id="UP000246635">
    <property type="component" value="Unassembled WGS sequence"/>
</dbReference>
<keyword evidence="1" id="KW-0456">Lyase</keyword>
<dbReference type="OrthoDB" id="1956341at2"/>
<keyword evidence="7" id="KW-1185">Reference proteome</keyword>
<evidence type="ECO:0000256" key="3">
    <source>
        <dbReference type="ARBA" id="ARBA00046336"/>
    </source>
</evidence>
<organism evidence="6 7">
    <name type="scientific">Paenibacillus cellulosilyticus</name>
    <dbReference type="NCBI Taxonomy" id="375489"/>
    <lineage>
        <taxon>Bacteria</taxon>
        <taxon>Bacillati</taxon>
        <taxon>Bacillota</taxon>
        <taxon>Bacilli</taxon>
        <taxon>Bacillales</taxon>
        <taxon>Paenibacillaceae</taxon>
        <taxon>Paenibacillus</taxon>
    </lineage>
</organism>
<accession>A0A2V2Z5I0</accession>
<sequence>MFDAYIISDDGFRNVSKDGKVIGFEYKARLNYYRGIPLSMVDKYELKVNNEPIDRSKIKFSVGEDWFTLDEMETVTKVKWEFGETASVFVEQDGGLPQGAHDLSVEQVLRIAYFPFPLRATITKTLELVG</sequence>
<name>A0A2V2Z5I0_9BACL</name>
<evidence type="ECO:0000256" key="1">
    <source>
        <dbReference type="ARBA" id="ARBA00023239"/>
    </source>
</evidence>
<dbReference type="RefSeq" id="WP_110043565.1">
    <property type="nucleotide sequence ID" value="NZ_CP054612.1"/>
</dbReference>
<evidence type="ECO:0000313" key="7">
    <source>
        <dbReference type="Proteomes" id="UP000246635"/>
    </source>
</evidence>
<evidence type="ECO:0000259" key="5">
    <source>
        <dbReference type="Pfam" id="PF19906"/>
    </source>
</evidence>
<dbReference type="GO" id="GO:0016829">
    <property type="term" value="F:lyase activity"/>
    <property type="evidence" value="ECO:0007669"/>
    <property type="project" value="UniProtKB-KW"/>
</dbReference>